<dbReference type="GO" id="GO:0016787">
    <property type="term" value="F:hydrolase activity"/>
    <property type="evidence" value="ECO:0007669"/>
    <property type="project" value="UniProtKB-KW"/>
</dbReference>
<keyword evidence="2" id="KW-0378">Hydrolase</keyword>
<dbReference type="Gene3D" id="3.90.79.10">
    <property type="entry name" value="Nucleoside Triphosphate Pyrophosphohydrolase"/>
    <property type="match status" value="1"/>
</dbReference>
<dbReference type="AlphaFoldDB" id="A0A7X0VC52"/>
<dbReference type="Proteomes" id="UP000523955">
    <property type="component" value="Unassembled WGS sequence"/>
</dbReference>
<accession>A0A7X0VC52</accession>
<evidence type="ECO:0000313" key="4">
    <source>
        <dbReference type="EMBL" id="MBB6629115.1"/>
    </source>
</evidence>
<evidence type="ECO:0000313" key="5">
    <source>
        <dbReference type="Proteomes" id="UP000523955"/>
    </source>
</evidence>
<proteinExistence type="predicted"/>
<comment type="cofactor">
    <cofactor evidence="1">
        <name>Mg(2+)</name>
        <dbReference type="ChEBI" id="CHEBI:18420"/>
    </cofactor>
</comment>
<dbReference type="RefSeq" id="WP_185254103.1">
    <property type="nucleotide sequence ID" value="NZ_JACKXE010000001.1"/>
</dbReference>
<evidence type="ECO:0000259" key="3">
    <source>
        <dbReference type="PROSITE" id="PS51462"/>
    </source>
</evidence>
<dbReference type="CDD" id="cd03674">
    <property type="entry name" value="NUDIX_Hydrolase"/>
    <property type="match status" value="1"/>
</dbReference>
<name>A0A7X0VC52_9ACTN</name>
<dbReference type="InterPro" id="IPR015797">
    <property type="entry name" value="NUDIX_hydrolase-like_dom_sf"/>
</dbReference>
<evidence type="ECO:0000256" key="1">
    <source>
        <dbReference type="ARBA" id="ARBA00001946"/>
    </source>
</evidence>
<reference evidence="4 5" key="1">
    <citation type="submission" date="2020-08" db="EMBL/GenBank/DDBJ databases">
        <authorList>
            <person name="Seo M.-J."/>
        </authorList>
    </citation>
    <scope>NUCLEOTIDE SEQUENCE [LARGE SCALE GENOMIC DNA]</scope>
    <source>
        <strain evidence="4 5">KIGAM211</strain>
    </source>
</reference>
<dbReference type="PANTHER" id="PTHR43046">
    <property type="entry name" value="GDP-MANNOSE MANNOSYL HYDROLASE"/>
    <property type="match status" value="1"/>
</dbReference>
<feature type="domain" description="Nudix hydrolase" evidence="3">
    <location>
        <begin position="45"/>
        <end position="178"/>
    </location>
</feature>
<dbReference type="InterPro" id="IPR000086">
    <property type="entry name" value="NUDIX_hydrolase_dom"/>
</dbReference>
<protein>
    <submittedName>
        <fullName evidence="4">NUDIX domain-containing protein</fullName>
    </submittedName>
</protein>
<organism evidence="4 5">
    <name type="scientific">Nocardioides luti</name>
    <dbReference type="NCBI Taxonomy" id="2761101"/>
    <lineage>
        <taxon>Bacteria</taxon>
        <taxon>Bacillati</taxon>
        <taxon>Actinomycetota</taxon>
        <taxon>Actinomycetes</taxon>
        <taxon>Propionibacteriales</taxon>
        <taxon>Nocardioidaceae</taxon>
        <taxon>Nocardioides</taxon>
    </lineage>
</organism>
<dbReference type="PANTHER" id="PTHR43046:SF16">
    <property type="entry name" value="ADP-RIBOSE PYROPHOSPHATASE YJHB-RELATED"/>
    <property type="match status" value="1"/>
</dbReference>
<keyword evidence="5" id="KW-1185">Reference proteome</keyword>
<dbReference type="EMBL" id="JACKXE010000001">
    <property type="protein sequence ID" value="MBB6629115.1"/>
    <property type="molecule type" value="Genomic_DNA"/>
</dbReference>
<dbReference type="Pfam" id="PF00293">
    <property type="entry name" value="NUDIX"/>
    <property type="match status" value="1"/>
</dbReference>
<gene>
    <name evidence="4" type="ORF">H5V45_17440</name>
</gene>
<dbReference type="SUPFAM" id="SSF55811">
    <property type="entry name" value="Nudix"/>
    <property type="match status" value="1"/>
</dbReference>
<dbReference type="PROSITE" id="PS51462">
    <property type="entry name" value="NUDIX"/>
    <property type="match status" value="1"/>
</dbReference>
<evidence type="ECO:0000256" key="2">
    <source>
        <dbReference type="ARBA" id="ARBA00022801"/>
    </source>
</evidence>
<comment type="caution">
    <text evidence="4">The sequence shown here is derived from an EMBL/GenBank/DDBJ whole genome shotgun (WGS) entry which is preliminary data.</text>
</comment>
<sequence length="180" mass="20079">MSLHADALASLSSWTAPTRAQERLRARYVAHLEAHEDGVWRSCFPDHLTAGTLVVDESLDHVLLNLHRKAQRWFAFGGHCEPGDATLADAARREAREESGLTALRFDPVPAHLDEHAVGFCDPRGEVHHLDVRYVAQAPAGSRHEVSDESLDVRWWPVDALPDLEPEMLDLLAIARARFA</sequence>